<dbReference type="InterPro" id="IPR036397">
    <property type="entry name" value="RNaseH_sf"/>
</dbReference>
<dbReference type="PANTHER" id="PTHR47331">
    <property type="entry name" value="PHD-TYPE DOMAIN-CONTAINING PROTEIN"/>
    <property type="match status" value="1"/>
</dbReference>
<protein>
    <recommendedName>
        <fullName evidence="1">Integrase zinc-binding domain-containing protein</fullName>
    </recommendedName>
</protein>
<dbReference type="Pfam" id="PF17921">
    <property type="entry name" value="Integrase_H2C2"/>
    <property type="match status" value="1"/>
</dbReference>
<dbReference type="EMBL" id="JAINUF010000006">
    <property type="protein sequence ID" value="KAJ8356386.1"/>
    <property type="molecule type" value="Genomic_DNA"/>
</dbReference>
<dbReference type="PANTHER" id="PTHR47331:SF5">
    <property type="entry name" value="RIBONUCLEASE H"/>
    <property type="match status" value="1"/>
</dbReference>
<comment type="caution">
    <text evidence="2">The sequence shown here is derived from an EMBL/GenBank/DDBJ whole genome shotgun (WGS) entry which is preliminary data.</text>
</comment>
<evidence type="ECO:0000313" key="2">
    <source>
        <dbReference type="EMBL" id="KAJ8356386.1"/>
    </source>
</evidence>
<dbReference type="InterPro" id="IPR043502">
    <property type="entry name" value="DNA/RNA_pol_sf"/>
</dbReference>
<name>A0A9Q1FDP3_SYNKA</name>
<proteinExistence type="predicted"/>
<dbReference type="GO" id="GO:0003676">
    <property type="term" value="F:nucleic acid binding"/>
    <property type="evidence" value="ECO:0007669"/>
    <property type="project" value="InterPro"/>
</dbReference>
<dbReference type="OrthoDB" id="8046937at2759"/>
<dbReference type="Gene3D" id="3.30.420.10">
    <property type="entry name" value="Ribonuclease H-like superfamily/Ribonuclease H"/>
    <property type="match status" value="1"/>
</dbReference>
<gene>
    <name evidence="2" type="ORF">SKAU_G00191800</name>
</gene>
<accession>A0A9Q1FDP3</accession>
<dbReference type="GO" id="GO:0006259">
    <property type="term" value="P:DNA metabolic process"/>
    <property type="evidence" value="ECO:0007669"/>
    <property type="project" value="UniProtKB-ARBA"/>
</dbReference>
<dbReference type="AlphaFoldDB" id="A0A9Q1FDP3"/>
<dbReference type="Proteomes" id="UP001152622">
    <property type="component" value="Chromosome 6"/>
</dbReference>
<sequence>MFHQVCLLPEDRSLLRFVSRDMEQLEPLSVYEWQVLPFGTMCSPCCATFALQHHVNQHSQPDDPVKFSVQRGFYVDNCLQSLPTPEEAKLKELLSSEIQDLTDFHAWRYVDSASNPANNLTHGKTLTELVEPNRCSQGPPFLLLSKKLTVHPVGKKHPDSWNDLLEITAQELHGAADSVEPLTADDYRGAETVILKVQQDSFPEELCLLKAKKSVFTISRLLTLSPELDDSGELIQVGGRLRRSEDLEPGTKHPIIRDPTHPTTRLLIQHFNNQLCHPGPERGFAEIRRKYWILRGCEVVRRYQHACIDCRCLKARPVVPKMADLPPVHLRLFKPAFYSTGMDCFWLIEVKVGRRCEKRWGIIFKCLTTRAVHFLSSIDSFLMALRRFLARRGTPAKLFSDQERESCGRPLLKCLQTCSGSSPNRIAFHFNPPAASHFGGKYSE</sequence>
<organism evidence="2 3">
    <name type="scientific">Synaphobranchus kaupii</name>
    <name type="common">Kaup's arrowtooth eel</name>
    <dbReference type="NCBI Taxonomy" id="118154"/>
    <lineage>
        <taxon>Eukaryota</taxon>
        <taxon>Metazoa</taxon>
        <taxon>Chordata</taxon>
        <taxon>Craniata</taxon>
        <taxon>Vertebrata</taxon>
        <taxon>Euteleostomi</taxon>
        <taxon>Actinopterygii</taxon>
        <taxon>Neopterygii</taxon>
        <taxon>Teleostei</taxon>
        <taxon>Anguilliformes</taxon>
        <taxon>Synaphobranchidae</taxon>
        <taxon>Synaphobranchus</taxon>
    </lineage>
</organism>
<dbReference type="InterPro" id="IPR041588">
    <property type="entry name" value="Integrase_H2C2"/>
</dbReference>
<reference evidence="2" key="1">
    <citation type="journal article" date="2023" name="Science">
        <title>Genome structures resolve the early diversification of teleost fishes.</title>
        <authorList>
            <person name="Parey E."/>
            <person name="Louis A."/>
            <person name="Montfort J."/>
            <person name="Bouchez O."/>
            <person name="Roques C."/>
            <person name="Iampietro C."/>
            <person name="Lluch J."/>
            <person name="Castinel A."/>
            <person name="Donnadieu C."/>
            <person name="Desvignes T."/>
            <person name="Floi Bucao C."/>
            <person name="Jouanno E."/>
            <person name="Wen M."/>
            <person name="Mejri S."/>
            <person name="Dirks R."/>
            <person name="Jansen H."/>
            <person name="Henkel C."/>
            <person name="Chen W.J."/>
            <person name="Zahm M."/>
            <person name="Cabau C."/>
            <person name="Klopp C."/>
            <person name="Thompson A.W."/>
            <person name="Robinson-Rechavi M."/>
            <person name="Braasch I."/>
            <person name="Lecointre G."/>
            <person name="Bobe J."/>
            <person name="Postlethwait J.H."/>
            <person name="Berthelot C."/>
            <person name="Roest Crollius H."/>
            <person name="Guiguen Y."/>
        </authorList>
    </citation>
    <scope>NUCLEOTIDE SEQUENCE</scope>
    <source>
        <strain evidence="2">WJC10195</strain>
    </source>
</reference>
<evidence type="ECO:0000259" key="1">
    <source>
        <dbReference type="Pfam" id="PF17921"/>
    </source>
</evidence>
<keyword evidence="3" id="KW-1185">Reference proteome</keyword>
<evidence type="ECO:0000313" key="3">
    <source>
        <dbReference type="Proteomes" id="UP001152622"/>
    </source>
</evidence>
<feature type="domain" description="Integrase zinc-binding" evidence="1">
    <location>
        <begin position="263"/>
        <end position="315"/>
    </location>
</feature>
<dbReference type="SUPFAM" id="SSF56672">
    <property type="entry name" value="DNA/RNA polymerases"/>
    <property type="match status" value="1"/>
</dbReference>